<dbReference type="PIRSF" id="PIRSF006648">
    <property type="entry name" value="DrrB"/>
    <property type="match status" value="1"/>
</dbReference>
<dbReference type="PANTHER" id="PTHR43229:SF2">
    <property type="entry name" value="NODULATION PROTEIN J"/>
    <property type="match status" value="1"/>
</dbReference>
<feature type="transmembrane region" description="Helical" evidence="6">
    <location>
        <begin position="161"/>
        <end position="184"/>
    </location>
</feature>
<dbReference type="InterPro" id="IPR051784">
    <property type="entry name" value="Nod_factor_ABC_transporter"/>
</dbReference>
<organism evidence="9 10">
    <name type="scientific">Streptomyces chisholmiae</name>
    <dbReference type="NCBI Taxonomy" id="3075540"/>
    <lineage>
        <taxon>Bacteria</taxon>
        <taxon>Bacillati</taxon>
        <taxon>Actinomycetota</taxon>
        <taxon>Actinomycetes</taxon>
        <taxon>Kitasatosporales</taxon>
        <taxon>Streptomycetaceae</taxon>
        <taxon>Streptomyces</taxon>
    </lineage>
</organism>
<evidence type="ECO:0000256" key="3">
    <source>
        <dbReference type="ARBA" id="ARBA00022989"/>
    </source>
</evidence>
<feature type="transmembrane region" description="Helical" evidence="6">
    <location>
        <begin position="81"/>
        <end position="103"/>
    </location>
</feature>
<feature type="region of interest" description="Disordered" evidence="7">
    <location>
        <begin position="1"/>
        <end position="21"/>
    </location>
</feature>
<feature type="transmembrane region" description="Helical" evidence="6">
    <location>
        <begin position="124"/>
        <end position="149"/>
    </location>
</feature>
<evidence type="ECO:0000313" key="10">
    <source>
        <dbReference type="Proteomes" id="UP001183410"/>
    </source>
</evidence>
<name>A0ABU2JUL5_9ACTN</name>
<keyword evidence="10" id="KW-1185">Reference proteome</keyword>
<keyword evidence="6" id="KW-0813">Transport</keyword>
<evidence type="ECO:0000313" key="9">
    <source>
        <dbReference type="EMBL" id="MDT0268681.1"/>
    </source>
</evidence>
<evidence type="ECO:0000256" key="7">
    <source>
        <dbReference type="SAM" id="MobiDB-lite"/>
    </source>
</evidence>
<feature type="transmembrane region" description="Helical" evidence="6">
    <location>
        <begin position="249"/>
        <end position="270"/>
    </location>
</feature>
<comment type="similarity">
    <text evidence="6">Belongs to the ABC-2 integral membrane protein family.</text>
</comment>
<keyword evidence="3 6" id="KW-1133">Transmembrane helix</keyword>
<keyword evidence="5" id="KW-0046">Antibiotic resistance</keyword>
<dbReference type="PANTHER" id="PTHR43229">
    <property type="entry name" value="NODULATION PROTEIN J"/>
    <property type="match status" value="1"/>
</dbReference>
<keyword evidence="2 6" id="KW-0812">Transmembrane</keyword>
<feature type="transmembrane region" description="Helical" evidence="6">
    <location>
        <begin position="191"/>
        <end position="210"/>
    </location>
</feature>
<dbReference type="RefSeq" id="WP_311668768.1">
    <property type="nucleotide sequence ID" value="NZ_JAVREO010000012.1"/>
</dbReference>
<feature type="transmembrane region" description="Helical" evidence="6">
    <location>
        <begin position="45"/>
        <end position="61"/>
    </location>
</feature>
<evidence type="ECO:0000256" key="2">
    <source>
        <dbReference type="ARBA" id="ARBA00022692"/>
    </source>
</evidence>
<evidence type="ECO:0000256" key="6">
    <source>
        <dbReference type="RuleBase" id="RU361157"/>
    </source>
</evidence>
<sequence>MSTTALSPALSPAADHPAPRTSPASFAALGPLTARSLRACLRTPSLLVSPLFMSAFFLVIYEGQLSSVAATATPGGRYVDVVLPLCLLTTAFTGGATAGQLLVTDLGSGYHARLWLTPVARWTLVTAPVLAGVVVLTGQATALTALALLLGLSPVSGPPALLALVGATVLLGTGFLLLAAALGLHTGSNAAVSSVTLVFFPLSFFTATFVPRDQLDGWMAHAADINPLTPPLEAMRGLLTTPWSEQHPLPGVGVALVILVAGALAAHLALTRRTRTGV</sequence>
<protein>
    <recommendedName>
        <fullName evidence="6">Transport permease protein</fullName>
    </recommendedName>
</protein>
<gene>
    <name evidence="9" type="ORF">RM844_20555</name>
</gene>
<dbReference type="EMBL" id="JAVREO010000012">
    <property type="protein sequence ID" value="MDT0268681.1"/>
    <property type="molecule type" value="Genomic_DNA"/>
</dbReference>
<dbReference type="InterPro" id="IPR000412">
    <property type="entry name" value="ABC_2_transport"/>
</dbReference>
<dbReference type="Pfam" id="PF01061">
    <property type="entry name" value="ABC2_membrane"/>
    <property type="match status" value="1"/>
</dbReference>
<comment type="subcellular location">
    <subcellularLocation>
        <location evidence="6">Cell membrane</location>
        <topology evidence="6">Multi-pass membrane protein</topology>
    </subcellularLocation>
    <subcellularLocation>
        <location evidence="1">Membrane</location>
        <topology evidence="1">Multi-pass membrane protein</topology>
    </subcellularLocation>
</comment>
<dbReference type="InterPro" id="IPR013525">
    <property type="entry name" value="ABC2_TM"/>
</dbReference>
<evidence type="ECO:0000256" key="4">
    <source>
        <dbReference type="ARBA" id="ARBA00023136"/>
    </source>
</evidence>
<comment type="caution">
    <text evidence="9">The sequence shown here is derived from an EMBL/GenBank/DDBJ whole genome shotgun (WGS) entry which is preliminary data.</text>
</comment>
<dbReference type="Proteomes" id="UP001183410">
    <property type="component" value="Unassembled WGS sequence"/>
</dbReference>
<evidence type="ECO:0000256" key="5">
    <source>
        <dbReference type="ARBA" id="ARBA00023251"/>
    </source>
</evidence>
<dbReference type="InterPro" id="IPR047817">
    <property type="entry name" value="ABC2_TM_bact-type"/>
</dbReference>
<keyword evidence="4 6" id="KW-0472">Membrane</keyword>
<evidence type="ECO:0000256" key="1">
    <source>
        <dbReference type="ARBA" id="ARBA00004141"/>
    </source>
</evidence>
<evidence type="ECO:0000259" key="8">
    <source>
        <dbReference type="PROSITE" id="PS51012"/>
    </source>
</evidence>
<feature type="domain" description="ABC transmembrane type-2" evidence="8">
    <location>
        <begin position="41"/>
        <end position="273"/>
    </location>
</feature>
<dbReference type="PROSITE" id="PS51012">
    <property type="entry name" value="ABC_TM2"/>
    <property type="match status" value="1"/>
</dbReference>
<reference evidence="10" key="1">
    <citation type="submission" date="2023-07" db="EMBL/GenBank/DDBJ databases">
        <title>30 novel species of actinomycetes from the DSMZ collection.</title>
        <authorList>
            <person name="Nouioui I."/>
        </authorList>
    </citation>
    <scope>NUCLEOTIDE SEQUENCE [LARGE SCALE GENOMIC DNA]</scope>
    <source>
        <strain evidence="10">DSM 44915</strain>
    </source>
</reference>
<keyword evidence="6" id="KW-1003">Cell membrane</keyword>
<proteinExistence type="inferred from homology"/>
<accession>A0ABU2JUL5</accession>